<gene>
    <name evidence="1" type="ORF">ElyMa_001447600</name>
</gene>
<sequence>MIMLEALDGWLGVLRLGESKDGEESYGQLPHYAVCLKTQDPALGHRTQDPALGYRTQDPGPCSLTLVSSIGTGSVA</sequence>
<evidence type="ECO:0000313" key="2">
    <source>
        <dbReference type="Proteomes" id="UP000762676"/>
    </source>
</evidence>
<dbReference type="AlphaFoldDB" id="A0AAV4J1N8"/>
<proteinExistence type="predicted"/>
<evidence type="ECO:0000313" key="1">
    <source>
        <dbReference type="EMBL" id="GFS15367.1"/>
    </source>
</evidence>
<organism evidence="1 2">
    <name type="scientific">Elysia marginata</name>
    <dbReference type="NCBI Taxonomy" id="1093978"/>
    <lineage>
        <taxon>Eukaryota</taxon>
        <taxon>Metazoa</taxon>
        <taxon>Spiralia</taxon>
        <taxon>Lophotrochozoa</taxon>
        <taxon>Mollusca</taxon>
        <taxon>Gastropoda</taxon>
        <taxon>Heterobranchia</taxon>
        <taxon>Euthyneura</taxon>
        <taxon>Panpulmonata</taxon>
        <taxon>Sacoglossa</taxon>
        <taxon>Placobranchoidea</taxon>
        <taxon>Plakobranchidae</taxon>
        <taxon>Elysia</taxon>
    </lineage>
</organism>
<dbReference type="Proteomes" id="UP000762676">
    <property type="component" value="Unassembled WGS sequence"/>
</dbReference>
<dbReference type="EMBL" id="BMAT01002842">
    <property type="protein sequence ID" value="GFS15367.1"/>
    <property type="molecule type" value="Genomic_DNA"/>
</dbReference>
<comment type="caution">
    <text evidence="1">The sequence shown here is derived from an EMBL/GenBank/DDBJ whole genome shotgun (WGS) entry which is preliminary data.</text>
</comment>
<reference evidence="1 2" key="1">
    <citation type="journal article" date="2021" name="Elife">
        <title>Chloroplast acquisition without the gene transfer in kleptoplastic sea slugs, Plakobranchus ocellatus.</title>
        <authorList>
            <person name="Maeda T."/>
            <person name="Takahashi S."/>
            <person name="Yoshida T."/>
            <person name="Shimamura S."/>
            <person name="Takaki Y."/>
            <person name="Nagai Y."/>
            <person name="Toyoda A."/>
            <person name="Suzuki Y."/>
            <person name="Arimoto A."/>
            <person name="Ishii H."/>
            <person name="Satoh N."/>
            <person name="Nishiyama T."/>
            <person name="Hasebe M."/>
            <person name="Maruyama T."/>
            <person name="Minagawa J."/>
            <person name="Obokata J."/>
            <person name="Shigenobu S."/>
        </authorList>
    </citation>
    <scope>NUCLEOTIDE SEQUENCE [LARGE SCALE GENOMIC DNA]</scope>
</reference>
<name>A0AAV4J1N8_9GAST</name>
<keyword evidence="2" id="KW-1185">Reference proteome</keyword>
<protein>
    <submittedName>
        <fullName evidence="1">Uncharacterized protein</fullName>
    </submittedName>
</protein>
<accession>A0AAV4J1N8</accession>